<dbReference type="Pfam" id="PF01131">
    <property type="entry name" value="Topoisom_bac"/>
    <property type="match status" value="1"/>
</dbReference>
<dbReference type="GO" id="GO:0006265">
    <property type="term" value="P:DNA topological change"/>
    <property type="evidence" value="ECO:0007669"/>
    <property type="project" value="UniProtKB-UniRule"/>
</dbReference>
<dbReference type="GO" id="GO:0006310">
    <property type="term" value="P:DNA recombination"/>
    <property type="evidence" value="ECO:0007669"/>
    <property type="project" value="TreeGrafter"/>
</dbReference>
<dbReference type="PATRIC" id="fig|1121307.3.peg.552"/>
<evidence type="ECO:0000259" key="9">
    <source>
        <dbReference type="PROSITE" id="PS50880"/>
    </source>
</evidence>
<dbReference type="InterPro" id="IPR005738">
    <property type="entry name" value="TopoIII"/>
</dbReference>
<evidence type="ECO:0000313" key="12">
    <source>
        <dbReference type="Proteomes" id="UP000036756"/>
    </source>
</evidence>
<dbReference type="InterPro" id="IPR013825">
    <property type="entry name" value="Topo_IA_cen_sub2"/>
</dbReference>
<evidence type="ECO:0000256" key="6">
    <source>
        <dbReference type="ARBA" id="ARBA00023125"/>
    </source>
</evidence>
<dbReference type="InterPro" id="IPR000380">
    <property type="entry name" value="Topo_IA"/>
</dbReference>
<feature type="region of interest" description="Interaction with DNA" evidence="8">
    <location>
        <begin position="187"/>
        <end position="192"/>
    </location>
</feature>
<dbReference type="GO" id="GO:0006281">
    <property type="term" value="P:DNA repair"/>
    <property type="evidence" value="ECO:0007669"/>
    <property type="project" value="TreeGrafter"/>
</dbReference>
<feature type="domain" description="Topo IA-type catalytic" evidence="10">
    <location>
        <begin position="153"/>
        <end position="589"/>
    </location>
</feature>
<dbReference type="PANTHER" id="PTHR11390">
    <property type="entry name" value="PROKARYOTIC DNA TOPOISOMERASE"/>
    <property type="match status" value="1"/>
</dbReference>
<dbReference type="PROSITE" id="PS50880">
    <property type="entry name" value="TOPRIM"/>
    <property type="match status" value="1"/>
</dbReference>
<comment type="cofactor">
    <cofactor evidence="8">
        <name>Mg(2+)</name>
        <dbReference type="ChEBI" id="CHEBI:18420"/>
    </cofactor>
</comment>
<dbReference type="PROSITE" id="PS00396">
    <property type="entry name" value="TOPO_IA_1"/>
    <property type="match status" value="1"/>
</dbReference>
<evidence type="ECO:0000259" key="10">
    <source>
        <dbReference type="PROSITE" id="PS52039"/>
    </source>
</evidence>
<accession>A0A0J8D563</accession>
<proteinExistence type="inferred from homology"/>
<keyword evidence="6 8" id="KW-0238">DNA-binding</keyword>
<dbReference type="Gene3D" id="1.10.460.10">
    <property type="entry name" value="Topoisomerase I, domain 2"/>
    <property type="match status" value="1"/>
</dbReference>
<dbReference type="InterPro" id="IPR013824">
    <property type="entry name" value="Topo_IA_cen_sub1"/>
</dbReference>
<dbReference type="GO" id="GO:0003917">
    <property type="term" value="F:DNA topoisomerase type I (single strand cut, ATP-independent) activity"/>
    <property type="evidence" value="ECO:0007669"/>
    <property type="project" value="UniProtKB-UniRule"/>
</dbReference>
<comment type="function">
    <text evidence="8">Releases the supercoiling and torsional tension of DNA, which is introduced during the DNA replication and transcription, by transiently cleaving and rejoining one strand of the DNA duplex. Introduces a single-strand break via transesterification at a target site in duplex DNA. The scissile phosphodiester is attacked by the catalytic tyrosine of the enzyme, resulting in the formation of a DNA-(5'-phosphotyrosyl)-enzyme intermediate and the expulsion of a 3'-OH DNA strand. The free DNA strand then undergoes passage around the unbroken strand, thus removing DNA supercoils. Finally, in the religation step, the DNA 3'-OH attacks the covalent intermediate to expel the active-site tyrosine and restore the DNA phosphodiester backbone.</text>
</comment>
<evidence type="ECO:0000256" key="4">
    <source>
        <dbReference type="ARBA" id="ARBA00022842"/>
    </source>
</evidence>
<gene>
    <name evidence="8 11" type="primary">topB</name>
    <name evidence="11" type="ORF">CLCY_1c01910</name>
</gene>
<organism evidence="11 12">
    <name type="scientific">Clostridium cylindrosporum DSM 605</name>
    <dbReference type="NCBI Taxonomy" id="1121307"/>
    <lineage>
        <taxon>Bacteria</taxon>
        <taxon>Bacillati</taxon>
        <taxon>Bacillota</taxon>
        <taxon>Clostridia</taxon>
        <taxon>Eubacteriales</taxon>
        <taxon>Clostridiaceae</taxon>
        <taxon>Clostridium</taxon>
    </lineage>
</organism>
<evidence type="ECO:0000256" key="8">
    <source>
        <dbReference type="HAMAP-Rule" id="MF_00953"/>
    </source>
</evidence>
<dbReference type="Gene3D" id="2.70.20.10">
    <property type="entry name" value="Topoisomerase I, domain 3"/>
    <property type="match status" value="1"/>
</dbReference>
<evidence type="ECO:0000256" key="1">
    <source>
        <dbReference type="ARBA" id="ARBA00000213"/>
    </source>
</evidence>
<evidence type="ECO:0000256" key="3">
    <source>
        <dbReference type="ARBA" id="ARBA00022723"/>
    </source>
</evidence>
<dbReference type="InterPro" id="IPR013497">
    <property type="entry name" value="Topo_IA_cen"/>
</dbReference>
<feature type="site" description="Interaction with DNA" evidence="8">
    <location>
        <position position="312"/>
    </location>
</feature>
<dbReference type="AlphaFoldDB" id="A0A0J8D563"/>
<dbReference type="PRINTS" id="PR00417">
    <property type="entry name" value="PRTPISMRASEI"/>
</dbReference>
<dbReference type="EC" id="5.6.2.1" evidence="8"/>
<dbReference type="GO" id="GO:0003677">
    <property type="term" value="F:DNA binding"/>
    <property type="evidence" value="ECO:0007669"/>
    <property type="project" value="UniProtKB-KW"/>
</dbReference>
<comment type="similarity">
    <text evidence="2 8">Belongs to the type IA topoisomerase family.</text>
</comment>
<dbReference type="OrthoDB" id="9803554at2"/>
<dbReference type="SMART" id="SM00437">
    <property type="entry name" value="TOP1Ac"/>
    <property type="match status" value="1"/>
</dbReference>
<dbReference type="GO" id="GO:0043597">
    <property type="term" value="C:cytoplasmic replication fork"/>
    <property type="evidence" value="ECO:0007669"/>
    <property type="project" value="TreeGrafter"/>
</dbReference>
<keyword evidence="4 8" id="KW-0460">Magnesium</keyword>
<dbReference type="NCBIfam" id="TIGR01056">
    <property type="entry name" value="topB"/>
    <property type="match status" value="1"/>
</dbReference>
<feature type="active site" description="O-(5'-phospho-DNA)-tyrosine intermediate" evidence="8">
    <location>
        <position position="310"/>
    </location>
</feature>
<feature type="site" description="Interaction with DNA" evidence="8">
    <location>
        <position position="176"/>
    </location>
</feature>
<dbReference type="RefSeq" id="WP_048571354.1">
    <property type="nucleotide sequence ID" value="NZ_LFVU01000028.1"/>
</dbReference>
<dbReference type="InterPro" id="IPR023405">
    <property type="entry name" value="Topo_IA_core_domain"/>
</dbReference>
<dbReference type="InterPro" id="IPR003601">
    <property type="entry name" value="Topo_IA_2"/>
</dbReference>
<dbReference type="InterPro" id="IPR034144">
    <property type="entry name" value="TOPRIM_TopoIII"/>
</dbReference>
<dbReference type="STRING" id="1121307.CLCY_1c01910"/>
<feature type="binding site" evidence="8">
    <location>
        <position position="105"/>
    </location>
    <ligand>
        <name>Mg(2+)</name>
        <dbReference type="ChEBI" id="CHEBI:18420"/>
        <note>catalytic</note>
    </ligand>
</feature>
<evidence type="ECO:0000256" key="7">
    <source>
        <dbReference type="ARBA" id="ARBA00023235"/>
    </source>
</evidence>
<feature type="site" description="Interaction with DNA" evidence="8">
    <location>
        <position position="168"/>
    </location>
</feature>
<sequence length="725" mass="82398">MSKILVLAEKPSVARDIGRVLKCSKKGNGYLEGDKYIVTWALGHLVTLSDPEQYDNKYKQWNIEDVPIIPKSFKFSLIKTTIKQFNAVKGQLSRDDVKEIVIATDAGREGELVARLILYKAGVKKPIKRLWISSVTDKAIKEGFSKLRDGREYNNLYASALSRAEADWVVGINATRTLTCKYNAQLSCGRVQTPTLAMVSYREDEIRDFKPKNFYSIEAVAKGVKLKWTDKKSKENRSFNEDKIDSIVGNIKGEKLYIEEVNKKVKKLYSQGLYDLTQLQRDANRIWGYSAKETLSIMQKLYEQHKVLTYPRTDSKYISDDIVETLKDRVKACRSVNPDAAKEILALGIKANKSFVDNSKVSDHHAIIPTEEAPVWRDISVKERNIYELVSKRFLAALMKPCEYEEVVIVGNIKGEEFKARGKKVIYNGWKDVYDNNEENEDEENQIINGFNKGESINIDSIEKKVGKTTPPSLLNEGTLLAAMENPSKYMKSNDSKIIKTLGETGGLGTVATRADIIEKLFSSFLIEKRGKDIITTSKGRQLLKLAPKELVSPELTGRWEQKLQEISRGKLNKDSFMEEIIEYTKSIVSGIKSSEDKYRHDNLSSEKCPECGKNMLSVNTKKGRSLVCQDRECGHRQSVAILTNARCPDCKKKLELRGSGDGKIYACTNLKCNFREKESIFKKRFNKSDKVNKKEVHNIMAKMKKEAEQDINNPFAELLKDFNK</sequence>
<dbReference type="CDD" id="cd03362">
    <property type="entry name" value="TOPRIM_TopoIA_TopoIII"/>
    <property type="match status" value="1"/>
</dbReference>
<feature type="domain" description="Toprim" evidence="9">
    <location>
        <begin position="3"/>
        <end position="136"/>
    </location>
</feature>
<evidence type="ECO:0000256" key="5">
    <source>
        <dbReference type="ARBA" id="ARBA00023029"/>
    </source>
</evidence>
<evidence type="ECO:0000313" key="11">
    <source>
        <dbReference type="EMBL" id="KMT20957.1"/>
    </source>
</evidence>
<dbReference type="InterPro" id="IPR023406">
    <property type="entry name" value="Topo_IA_AS"/>
</dbReference>
<dbReference type="SMART" id="SM00493">
    <property type="entry name" value="TOPRIM"/>
    <property type="match status" value="1"/>
</dbReference>
<keyword evidence="7 8" id="KW-0413">Isomerase</keyword>
<dbReference type="NCBIfam" id="NF005829">
    <property type="entry name" value="PRK07726.1"/>
    <property type="match status" value="1"/>
</dbReference>
<comment type="catalytic activity">
    <reaction evidence="1 8">
        <text>ATP-independent breakage of single-stranded DNA, followed by passage and rejoining.</text>
        <dbReference type="EC" id="5.6.2.1"/>
    </reaction>
</comment>
<dbReference type="InterPro" id="IPR006171">
    <property type="entry name" value="TOPRIM_dom"/>
</dbReference>
<dbReference type="HAMAP" id="MF_00953">
    <property type="entry name" value="Topoisom_3_prok"/>
    <property type="match status" value="1"/>
</dbReference>
<protein>
    <recommendedName>
        <fullName evidence="8">DNA topoisomerase 3</fullName>
        <ecNumber evidence="8">5.6.2.1</ecNumber>
    </recommendedName>
    <alternativeName>
        <fullName evidence="8">DNA topoisomerase III</fullName>
    </alternativeName>
</protein>
<keyword evidence="12" id="KW-1185">Reference proteome</keyword>
<reference evidence="11 12" key="1">
    <citation type="submission" date="2015-06" db="EMBL/GenBank/DDBJ databases">
        <title>Draft genome sequence of the purine-degrading Clostridium cylindrosporum HC-1 (DSM 605).</title>
        <authorList>
            <person name="Poehlein A."/>
            <person name="Schiel-Bengelsdorf B."/>
            <person name="Bengelsdorf F."/>
            <person name="Daniel R."/>
            <person name="Duerre P."/>
        </authorList>
    </citation>
    <scope>NUCLEOTIDE SEQUENCE [LARGE SCALE GENOMIC DNA]</scope>
    <source>
        <strain evidence="11 12">DSM 605</strain>
    </source>
</reference>
<keyword evidence="5 8" id="KW-0799">Topoisomerase</keyword>
<dbReference type="Gene3D" id="1.10.290.10">
    <property type="entry name" value="Topoisomerase I, domain 4"/>
    <property type="match status" value="1"/>
</dbReference>
<dbReference type="GO" id="GO:0000287">
    <property type="term" value="F:magnesium ion binding"/>
    <property type="evidence" value="ECO:0007669"/>
    <property type="project" value="UniProtKB-UniRule"/>
</dbReference>
<dbReference type="SUPFAM" id="SSF56712">
    <property type="entry name" value="Prokaryotic type I DNA topoisomerase"/>
    <property type="match status" value="1"/>
</dbReference>
<dbReference type="InterPro" id="IPR003602">
    <property type="entry name" value="Topo_IA_DNA-bd_dom"/>
</dbReference>
<dbReference type="Pfam" id="PF01751">
    <property type="entry name" value="Toprim"/>
    <property type="match status" value="1"/>
</dbReference>
<feature type="site" description="Interaction with DNA" evidence="8">
    <location>
        <position position="61"/>
    </location>
</feature>
<dbReference type="EMBL" id="LFVU01000028">
    <property type="protein sequence ID" value="KMT20957.1"/>
    <property type="molecule type" value="Genomic_DNA"/>
</dbReference>
<comment type="caution">
    <text evidence="11">The sequence shown here is derived from an EMBL/GenBank/DDBJ whole genome shotgun (WGS) entry which is preliminary data.</text>
</comment>
<keyword evidence="3 8" id="KW-0479">Metal-binding</keyword>
<comment type="caution">
    <text evidence="8">Lacks conserved residue(s) required for the propagation of feature annotation.</text>
</comment>
<dbReference type="CDD" id="cd00186">
    <property type="entry name" value="TOP1Ac"/>
    <property type="match status" value="1"/>
</dbReference>
<dbReference type="Proteomes" id="UP000036756">
    <property type="component" value="Unassembled WGS sequence"/>
</dbReference>
<feature type="binding site" evidence="8">
    <location>
        <position position="9"/>
    </location>
    <ligand>
        <name>Mg(2+)</name>
        <dbReference type="ChEBI" id="CHEBI:18420"/>
        <note>catalytic</note>
    </ligand>
</feature>
<dbReference type="InterPro" id="IPR013826">
    <property type="entry name" value="Topo_IA_cen_sub3"/>
</dbReference>
<evidence type="ECO:0000256" key="2">
    <source>
        <dbReference type="ARBA" id="ARBA00009446"/>
    </source>
</evidence>
<dbReference type="PROSITE" id="PS52039">
    <property type="entry name" value="TOPO_IA_2"/>
    <property type="match status" value="1"/>
</dbReference>
<dbReference type="Gene3D" id="3.40.50.140">
    <property type="match status" value="1"/>
</dbReference>
<dbReference type="PANTHER" id="PTHR11390:SF21">
    <property type="entry name" value="DNA TOPOISOMERASE 3-ALPHA"/>
    <property type="match status" value="1"/>
</dbReference>
<name>A0A0J8D563_CLOCY</name>
<dbReference type="SMART" id="SM00436">
    <property type="entry name" value="TOP1Bc"/>
    <property type="match status" value="1"/>
</dbReference>